<name>U4L2V2_PYROM</name>
<dbReference type="OrthoDB" id="10500140at2759"/>
<protein>
    <submittedName>
        <fullName evidence="2">Uncharacterized protein</fullName>
    </submittedName>
</protein>
<dbReference type="EMBL" id="HF935530">
    <property type="protein sequence ID" value="CCX10268.1"/>
    <property type="molecule type" value="Genomic_DNA"/>
</dbReference>
<dbReference type="Proteomes" id="UP000018144">
    <property type="component" value="Unassembled WGS sequence"/>
</dbReference>
<feature type="region of interest" description="Disordered" evidence="1">
    <location>
        <begin position="218"/>
        <end position="259"/>
    </location>
</feature>
<sequence>MPPLLHYQASDNPYQRYINFAARLGINTTIPPFRREVTEHDLYFLNPPPLYGEAALDTPPGYISRRPSAVPSDAPPDYSSRRASEASFISNGIPRRPSSAPSMGGLAQPRRASSIISGTEITEHLQLRGLQVERRATGHEGLHLARPAPPGVPGHTRSVVEMEEREEEEDEEYEEDEDEEDWGEEPVRENREEQAAAPRLPGLYPPLAATVTASDSAFISRPAQSTQPPQPSQSSYPILSPETVDTGAPLPTLLGSSTGPTFRLDIFNTNISPRFVQTPNVSPRGSVYWNLNEPVDTARGVQTLPRRPTDDLIRLRNLGRRMLVVESRRSSRSSVYFNTELARVNSESAYGRQRRPSTPVGPADPRVYEIDHEGFWEDEEEDEGETGSTASGPRSAMAVRAGDRLEAVAEEATESDEEEARVEGVPEPRFRAGVSHDNIGEVGAECVHREQQVNDPQVIRIPEPAVVRQRGSGAIVFEVRWGNVLLEVPYGPGTRVIDVQPPRHSMAAARSGWDDTDLESGMGVRIGSTVSRRREVHDEVESVCHCTIM</sequence>
<dbReference type="AlphaFoldDB" id="U4L2V2"/>
<proteinExistence type="predicted"/>
<feature type="compositionally biased region" description="Acidic residues" evidence="1">
    <location>
        <begin position="376"/>
        <end position="385"/>
    </location>
</feature>
<reference evidence="2 3" key="1">
    <citation type="journal article" date="2013" name="PLoS Genet.">
        <title>The genome and development-dependent transcriptomes of Pyronema confluens: a window into fungal evolution.</title>
        <authorList>
            <person name="Traeger S."/>
            <person name="Altegoer F."/>
            <person name="Freitag M."/>
            <person name="Gabaldon T."/>
            <person name="Kempken F."/>
            <person name="Kumar A."/>
            <person name="Marcet-Houben M."/>
            <person name="Poggeler S."/>
            <person name="Stajich J.E."/>
            <person name="Nowrousian M."/>
        </authorList>
    </citation>
    <scope>NUCLEOTIDE SEQUENCE [LARGE SCALE GENOMIC DNA]</scope>
    <source>
        <strain evidence="3">CBS 100304</strain>
        <tissue evidence="2">Vegetative mycelium</tissue>
    </source>
</reference>
<evidence type="ECO:0000313" key="3">
    <source>
        <dbReference type="Proteomes" id="UP000018144"/>
    </source>
</evidence>
<feature type="compositionally biased region" description="Basic and acidic residues" evidence="1">
    <location>
        <begin position="185"/>
        <end position="194"/>
    </location>
</feature>
<feature type="compositionally biased region" description="Acidic residues" evidence="1">
    <location>
        <begin position="161"/>
        <end position="184"/>
    </location>
</feature>
<feature type="region of interest" description="Disordered" evidence="1">
    <location>
        <begin position="141"/>
        <end position="206"/>
    </location>
</feature>
<feature type="region of interest" description="Disordered" evidence="1">
    <location>
        <begin position="347"/>
        <end position="366"/>
    </location>
</feature>
<evidence type="ECO:0000313" key="2">
    <source>
        <dbReference type="EMBL" id="CCX10268.1"/>
    </source>
</evidence>
<accession>U4L2V2</accession>
<evidence type="ECO:0000256" key="1">
    <source>
        <dbReference type="SAM" id="MobiDB-lite"/>
    </source>
</evidence>
<keyword evidence="3" id="KW-1185">Reference proteome</keyword>
<feature type="compositionally biased region" description="Low complexity" evidence="1">
    <location>
        <begin position="220"/>
        <end position="241"/>
    </location>
</feature>
<gene>
    <name evidence="2" type="ORF">PCON_09862</name>
</gene>
<organism evidence="2 3">
    <name type="scientific">Pyronema omphalodes (strain CBS 100304)</name>
    <name type="common">Pyronema confluens</name>
    <dbReference type="NCBI Taxonomy" id="1076935"/>
    <lineage>
        <taxon>Eukaryota</taxon>
        <taxon>Fungi</taxon>
        <taxon>Dikarya</taxon>
        <taxon>Ascomycota</taxon>
        <taxon>Pezizomycotina</taxon>
        <taxon>Pezizomycetes</taxon>
        <taxon>Pezizales</taxon>
        <taxon>Pyronemataceae</taxon>
        <taxon>Pyronema</taxon>
    </lineage>
</organism>
<feature type="region of interest" description="Disordered" evidence="1">
    <location>
        <begin position="374"/>
        <end position="400"/>
    </location>
</feature>